<comment type="caution">
    <text evidence="1">The sequence shown here is derived from an EMBL/GenBank/DDBJ whole genome shotgun (WGS) entry which is preliminary data.</text>
</comment>
<dbReference type="AlphaFoldDB" id="A0AAX2QAY5"/>
<gene>
    <name evidence="1" type="ORF">EV131_12423</name>
</gene>
<sequence>MLGKNLQAAIELIPMRILLIPNVQDNIPILQVA</sequence>
<dbReference type="EMBL" id="SMBI01000024">
    <property type="protein sequence ID" value="TCU13886.1"/>
    <property type="molecule type" value="Genomic_DNA"/>
</dbReference>
<dbReference type="Proteomes" id="UP000295021">
    <property type="component" value="Unassembled WGS sequence"/>
</dbReference>
<evidence type="ECO:0000313" key="1">
    <source>
        <dbReference type="EMBL" id="TCU13886.1"/>
    </source>
</evidence>
<organism evidence="1 2">
    <name type="scientific">Rhizobium laguerreae</name>
    <dbReference type="NCBI Taxonomy" id="1076926"/>
    <lineage>
        <taxon>Bacteria</taxon>
        <taxon>Pseudomonadati</taxon>
        <taxon>Pseudomonadota</taxon>
        <taxon>Alphaproteobacteria</taxon>
        <taxon>Hyphomicrobiales</taxon>
        <taxon>Rhizobiaceae</taxon>
        <taxon>Rhizobium/Agrobacterium group</taxon>
        <taxon>Rhizobium</taxon>
    </lineage>
</organism>
<protein>
    <submittedName>
        <fullName evidence="1">Uncharacterized protein</fullName>
    </submittedName>
</protein>
<name>A0AAX2QAY5_9HYPH</name>
<reference evidence="1 2" key="1">
    <citation type="submission" date="2019-03" db="EMBL/GenBank/DDBJ databases">
        <title>Genomic Encyclopedia of Type Strains, Phase IV (KMG-V): Genome sequencing to study the core and pangenomes of soil and plant-associated prokaryotes.</title>
        <authorList>
            <person name="Whitman W."/>
        </authorList>
    </citation>
    <scope>NUCLEOTIDE SEQUENCE [LARGE SCALE GENOMIC DNA]</scope>
    <source>
        <strain evidence="1 2">FB403</strain>
    </source>
</reference>
<proteinExistence type="predicted"/>
<accession>A0AAX2QAY5</accession>
<evidence type="ECO:0000313" key="2">
    <source>
        <dbReference type="Proteomes" id="UP000295021"/>
    </source>
</evidence>